<keyword evidence="3 4" id="KW-0067">ATP-binding</keyword>
<keyword evidence="5" id="KW-0436">Ligase</keyword>
<evidence type="ECO:0000313" key="5">
    <source>
        <dbReference type="EMBL" id="MCF6137912.1"/>
    </source>
</evidence>
<dbReference type="PANTHER" id="PTHR23407:SF1">
    <property type="entry name" value="5-FORMYLTETRAHYDROFOLATE CYCLO-LIGASE"/>
    <property type="match status" value="1"/>
</dbReference>
<protein>
    <recommendedName>
        <fullName evidence="4">5-formyltetrahydrofolate cyclo-ligase</fullName>
        <ecNumber evidence="4">6.3.3.2</ecNumber>
    </recommendedName>
</protein>
<accession>A0ABS9GYS2</accession>
<comment type="caution">
    <text evidence="5">The sequence shown here is derived from an EMBL/GenBank/DDBJ whole genome shotgun (WGS) entry which is preliminary data.</text>
</comment>
<dbReference type="InterPro" id="IPR024185">
    <property type="entry name" value="FTHF_cligase-like_sf"/>
</dbReference>
<dbReference type="GO" id="GO:0030272">
    <property type="term" value="F:5-formyltetrahydrofolate cyclo-ligase activity"/>
    <property type="evidence" value="ECO:0007669"/>
    <property type="project" value="UniProtKB-EC"/>
</dbReference>
<comment type="cofactor">
    <cofactor evidence="4">
        <name>Mg(2+)</name>
        <dbReference type="ChEBI" id="CHEBI:18420"/>
    </cofactor>
</comment>
<dbReference type="EC" id="6.3.3.2" evidence="4"/>
<gene>
    <name evidence="5" type="ORF">L2716_09245</name>
</gene>
<organism evidence="5 6">
    <name type="scientific">Pseudalkalibacillus berkeleyi</name>
    <dbReference type="NCBI Taxonomy" id="1069813"/>
    <lineage>
        <taxon>Bacteria</taxon>
        <taxon>Bacillati</taxon>
        <taxon>Bacillota</taxon>
        <taxon>Bacilli</taxon>
        <taxon>Bacillales</taxon>
        <taxon>Fictibacillaceae</taxon>
        <taxon>Pseudalkalibacillus</taxon>
    </lineage>
</organism>
<proteinExistence type="inferred from homology"/>
<dbReference type="NCBIfam" id="TIGR02727">
    <property type="entry name" value="MTHFS_bact"/>
    <property type="match status" value="1"/>
</dbReference>
<keyword evidence="4" id="KW-0460">Magnesium</keyword>
<dbReference type="EMBL" id="JAKIJS010000001">
    <property type="protein sequence ID" value="MCF6137912.1"/>
    <property type="molecule type" value="Genomic_DNA"/>
</dbReference>
<evidence type="ECO:0000256" key="4">
    <source>
        <dbReference type="RuleBase" id="RU361279"/>
    </source>
</evidence>
<evidence type="ECO:0000256" key="1">
    <source>
        <dbReference type="ARBA" id="ARBA00010638"/>
    </source>
</evidence>
<comment type="similarity">
    <text evidence="1 4">Belongs to the 5-formyltetrahydrofolate cyclo-ligase family.</text>
</comment>
<evidence type="ECO:0000256" key="2">
    <source>
        <dbReference type="ARBA" id="ARBA00022741"/>
    </source>
</evidence>
<keyword evidence="2 4" id="KW-0547">Nucleotide-binding</keyword>
<dbReference type="InterPro" id="IPR037171">
    <property type="entry name" value="NagB/RpiA_transferase-like"/>
</dbReference>
<dbReference type="SUPFAM" id="SSF100950">
    <property type="entry name" value="NagB/RpiA/CoA transferase-like"/>
    <property type="match status" value="1"/>
</dbReference>
<dbReference type="RefSeq" id="WP_236333913.1">
    <property type="nucleotide sequence ID" value="NZ_JAKIJS010000001.1"/>
</dbReference>
<reference evidence="5 6" key="1">
    <citation type="submission" date="2022-01" db="EMBL/GenBank/DDBJ databases">
        <title>Alkalihalobacillus sp. EGI L200015, a novel bacterium isolated from a salt lake sediment.</title>
        <authorList>
            <person name="Gao L."/>
            <person name="Fang B.-Z."/>
            <person name="Li W.-J."/>
        </authorList>
    </citation>
    <scope>NUCLEOTIDE SEQUENCE [LARGE SCALE GENOMIC DNA]</scope>
    <source>
        <strain evidence="5 6">KCTC 12718</strain>
    </source>
</reference>
<dbReference type="PIRSF" id="PIRSF006806">
    <property type="entry name" value="FTHF_cligase"/>
    <property type="match status" value="1"/>
</dbReference>
<name>A0ABS9GYS2_9BACL</name>
<keyword evidence="4" id="KW-0479">Metal-binding</keyword>
<dbReference type="Pfam" id="PF01812">
    <property type="entry name" value="5-FTHF_cyc-lig"/>
    <property type="match status" value="1"/>
</dbReference>
<dbReference type="Gene3D" id="3.40.50.10420">
    <property type="entry name" value="NagB/RpiA/CoA transferase-like"/>
    <property type="match status" value="1"/>
</dbReference>
<dbReference type="InterPro" id="IPR002698">
    <property type="entry name" value="FTHF_cligase"/>
</dbReference>
<evidence type="ECO:0000313" key="6">
    <source>
        <dbReference type="Proteomes" id="UP001649381"/>
    </source>
</evidence>
<dbReference type="PANTHER" id="PTHR23407">
    <property type="entry name" value="ATPASE INHIBITOR/5-FORMYLTETRAHYDROFOLATE CYCLO-LIGASE"/>
    <property type="match status" value="1"/>
</dbReference>
<dbReference type="Proteomes" id="UP001649381">
    <property type="component" value="Unassembled WGS sequence"/>
</dbReference>
<sequence length="192" mass="22217">MKELKKKMRMDIQKKLSNLSDGTRDQESVQIREQLFQTDDWKKSDTIGVTVSRGNEINTYPIIEKAWEEGKTVVVPKCHAKDFSMDFRKIDSFEQLEVVYFGLKEPVVEKTELITPDEIDLLIVPGLLFDEEGFRIGFGGGFYDRYLERYTGTTVSLLHPVQLNNDIPRESFDKPVDYLILPKKVHATEARI</sequence>
<evidence type="ECO:0000256" key="3">
    <source>
        <dbReference type="ARBA" id="ARBA00022840"/>
    </source>
</evidence>
<comment type="catalytic activity">
    <reaction evidence="4">
        <text>(6S)-5-formyl-5,6,7,8-tetrahydrofolate + ATP = (6R)-5,10-methenyltetrahydrofolate + ADP + phosphate</text>
        <dbReference type="Rhea" id="RHEA:10488"/>
        <dbReference type="ChEBI" id="CHEBI:30616"/>
        <dbReference type="ChEBI" id="CHEBI:43474"/>
        <dbReference type="ChEBI" id="CHEBI:57455"/>
        <dbReference type="ChEBI" id="CHEBI:57457"/>
        <dbReference type="ChEBI" id="CHEBI:456216"/>
        <dbReference type="EC" id="6.3.3.2"/>
    </reaction>
</comment>
<keyword evidence="6" id="KW-1185">Reference proteome</keyword>